<dbReference type="Proteomes" id="UP001292094">
    <property type="component" value="Unassembled WGS sequence"/>
</dbReference>
<evidence type="ECO:0000313" key="2">
    <source>
        <dbReference type="EMBL" id="KAK4297637.1"/>
    </source>
</evidence>
<dbReference type="EMBL" id="JAWZYT010003598">
    <property type="protein sequence ID" value="KAK4297637.1"/>
    <property type="molecule type" value="Genomic_DNA"/>
</dbReference>
<gene>
    <name evidence="2" type="ORF">Pmani_029956</name>
</gene>
<evidence type="ECO:0000256" key="1">
    <source>
        <dbReference type="SAM" id="MobiDB-lite"/>
    </source>
</evidence>
<sequence length="310" mass="34358">MYLLFLPAGGIWTPDTLVRMSEVWELNTMDRRYSQPSSTSEVRTLVTARQAGGGSALLSTCDDLHAWSIYRQNLNSDFTDSAIGSQEKAPLPYGNFQLRESTVHSILNNPRYGPKSELGSNMFTYLKFGLPRVFPPTAPGREGSSGYDSSDDGGGGGRGRDGGTSPIGRGDRYTRSKSNPDLLAARDWNPPPSARETRVKSSSEANLLATDGYYRERRGAGAPVSGRANMKLMSGSQMSLTSLQSRRSRQRVAIFSHIQTNGRMRVCLCREELYIVSRHFDTRSCRFFNIYNSKEQIGYDVEGVSSYGRV</sequence>
<dbReference type="AlphaFoldDB" id="A0AAE1NYX8"/>
<evidence type="ECO:0000313" key="3">
    <source>
        <dbReference type="Proteomes" id="UP001292094"/>
    </source>
</evidence>
<reference evidence="2" key="1">
    <citation type="submission" date="2023-11" db="EMBL/GenBank/DDBJ databases">
        <title>Genome assemblies of two species of porcelain crab, Petrolisthes cinctipes and Petrolisthes manimaculis (Anomura: Porcellanidae).</title>
        <authorList>
            <person name="Angst P."/>
        </authorList>
    </citation>
    <scope>NUCLEOTIDE SEQUENCE</scope>
    <source>
        <strain evidence="2">PB745_02</strain>
        <tissue evidence="2">Gill</tissue>
    </source>
</reference>
<keyword evidence="3" id="KW-1185">Reference proteome</keyword>
<protein>
    <submittedName>
        <fullName evidence="2">Uncharacterized protein</fullName>
    </submittedName>
</protein>
<proteinExistence type="predicted"/>
<feature type="region of interest" description="Disordered" evidence="1">
    <location>
        <begin position="136"/>
        <end position="203"/>
    </location>
</feature>
<accession>A0AAE1NYX8</accession>
<comment type="caution">
    <text evidence="2">The sequence shown here is derived from an EMBL/GenBank/DDBJ whole genome shotgun (WGS) entry which is preliminary data.</text>
</comment>
<name>A0AAE1NYX8_9EUCA</name>
<organism evidence="2 3">
    <name type="scientific">Petrolisthes manimaculis</name>
    <dbReference type="NCBI Taxonomy" id="1843537"/>
    <lineage>
        <taxon>Eukaryota</taxon>
        <taxon>Metazoa</taxon>
        <taxon>Ecdysozoa</taxon>
        <taxon>Arthropoda</taxon>
        <taxon>Crustacea</taxon>
        <taxon>Multicrustacea</taxon>
        <taxon>Malacostraca</taxon>
        <taxon>Eumalacostraca</taxon>
        <taxon>Eucarida</taxon>
        <taxon>Decapoda</taxon>
        <taxon>Pleocyemata</taxon>
        <taxon>Anomura</taxon>
        <taxon>Galatheoidea</taxon>
        <taxon>Porcellanidae</taxon>
        <taxon>Petrolisthes</taxon>
    </lineage>
</organism>